<keyword evidence="1" id="KW-0805">Transcription regulation</keyword>
<gene>
    <name evidence="5" type="ORF">LEP1GSC050_4134</name>
</gene>
<dbReference type="Pfam" id="PF12840">
    <property type="entry name" value="HTH_20"/>
    <property type="match status" value="1"/>
</dbReference>
<dbReference type="GO" id="GO:0003700">
    <property type="term" value="F:DNA-binding transcription factor activity"/>
    <property type="evidence" value="ECO:0007669"/>
    <property type="project" value="InterPro"/>
</dbReference>
<evidence type="ECO:0000256" key="3">
    <source>
        <dbReference type="ARBA" id="ARBA00023163"/>
    </source>
</evidence>
<proteinExistence type="predicted"/>
<dbReference type="CDD" id="cd00090">
    <property type="entry name" value="HTH_ARSR"/>
    <property type="match status" value="1"/>
</dbReference>
<sequence>MALNKKAEFEIEEQNLAQFAKAIAHPARIAILNTIAERKECICGEIVEVLPLAQATVSQHLRELKEIGLITGEIEGTKSCYCINWENLERFQESYKEFFSNIKKHKPRSKKDCC</sequence>
<evidence type="ECO:0000313" key="6">
    <source>
        <dbReference type="Proteomes" id="UP000015454"/>
    </source>
</evidence>
<dbReference type="EMBL" id="AHMO02000008">
    <property type="protein sequence ID" value="EQA44685.1"/>
    <property type="molecule type" value="Genomic_DNA"/>
</dbReference>
<keyword evidence="2 5" id="KW-0238">DNA-binding</keyword>
<dbReference type="SMART" id="SM00418">
    <property type="entry name" value="HTH_ARSR"/>
    <property type="match status" value="1"/>
</dbReference>
<dbReference type="InterPro" id="IPR001845">
    <property type="entry name" value="HTH_ArsR_DNA-bd_dom"/>
</dbReference>
<dbReference type="PROSITE" id="PS50987">
    <property type="entry name" value="HTH_ARSR_2"/>
    <property type="match status" value="1"/>
</dbReference>
<protein>
    <submittedName>
        <fullName evidence="5">DNA-binding helix-turn-helix protein</fullName>
    </submittedName>
</protein>
<evidence type="ECO:0000259" key="4">
    <source>
        <dbReference type="PROSITE" id="PS50987"/>
    </source>
</evidence>
<name>T0F0L3_9LEPT</name>
<dbReference type="AlphaFoldDB" id="T0F0L3"/>
<dbReference type="RefSeq" id="WP_010568732.1">
    <property type="nucleotide sequence ID" value="NZ_AHMO02000008.1"/>
</dbReference>
<dbReference type="GO" id="GO:0003677">
    <property type="term" value="F:DNA binding"/>
    <property type="evidence" value="ECO:0007669"/>
    <property type="project" value="UniProtKB-KW"/>
</dbReference>
<evidence type="ECO:0000313" key="5">
    <source>
        <dbReference type="EMBL" id="EQA44685.1"/>
    </source>
</evidence>
<comment type="caution">
    <text evidence="5">The sequence shown here is derived from an EMBL/GenBank/DDBJ whole genome shotgun (WGS) entry which is preliminary data.</text>
</comment>
<accession>T0F0L3</accession>
<evidence type="ECO:0000256" key="2">
    <source>
        <dbReference type="ARBA" id="ARBA00023125"/>
    </source>
</evidence>
<dbReference type="InterPro" id="IPR036388">
    <property type="entry name" value="WH-like_DNA-bd_sf"/>
</dbReference>
<dbReference type="Gene3D" id="1.10.10.10">
    <property type="entry name" value="Winged helix-like DNA-binding domain superfamily/Winged helix DNA-binding domain"/>
    <property type="match status" value="1"/>
</dbReference>
<dbReference type="PRINTS" id="PR00778">
    <property type="entry name" value="HTHARSR"/>
</dbReference>
<dbReference type="InterPro" id="IPR011991">
    <property type="entry name" value="ArsR-like_HTH"/>
</dbReference>
<organism evidence="5 6">
    <name type="scientific">Leptospira broomii serovar Hurstbridge str. 5399</name>
    <dbReference type="NCBI Taxonomy" id="1049789"/>
    <lineage>
        <taxon>Bacteria</taxon>
        <taxon>Pseudomonadati</taxon>
        <taxon>Spirochaetota</taxon>
        <taxon>Spirochaetia</taxon>
        <taxon>Leptospirales</taxon>
        <taxon>Leptospiraceae</taxon>
        <taxon>Leptospira</taxon>
    </lineage>
</organism>
<dbReference type="InterPro" id="IPR051081">
    <property type="entry name" value="HTH_MetalResp_TranReg"/>
</dbReference>
<dbReference type="NCBIfam" id="NF033788">
    <property type="entry name" value="HTH_metalloreg"/>
    <property type="match status" value="1"/>
</dbReference>
<keyword evidence="6" id="KW-1185">Reference proteome</keyword>
<dbReference type="STRING" id="1049789.LEP1GSC050_4134"/>
<keyword evidence="3" id="KW-0804">Transcription</keyword>
<evidence type="ECO:0000256" key="1">
    <source>
        <dbReference type="ARBA" id="ARBA00023015"/>
    </source>
</evidence>
<dbReference type="OrthoDB" id="9798835at2"/>
<dbReference type="InterPro" id="IPR036390">
    <property type="entry name" value="WH_DNA-bd_sf"/>
</dbReference>
<dbReference type="PANTHER" id="PTHR33154">
    <property type="entry name" value="TRANSCRIPTIONAL REGULATOR, ARSR FAMILY"/>
    <property type="match status" value="1"/>
</dbReference>
<dbReference type="PANTHER" id="PTHR33154:SF15">
    <property type="entry name" value="REGULATORY PROTEIN ARSR"/>
    <property type="match status" value="1"/>
</dbReference>
<dbReference type="Proteomes" id="UP000015454">
    <property type="component" value="Unassembled WGS sequence"/>
</dbReference>
<dbReference type="SUPFAM" id="SSF46785">
    <property type="entry name" value="Winged helix' DNA-binding domain"/>
    <property type="match status" value="1"/>
</dbReference>
<feature type="domain" description="HTH arsR-type" evidence="4">
    <location>
        <begin position="8"/>
        <end position="103"/>
    </location>
</feature>
<reference evidence="5" key="1">
    <citation type="submission" date="2013-05" db="EMBL/GenBank/DDBJ databases">
        <authorList>
            <person name="Harkins D.M."/>
            <person name="Durkin A.S."/>
            <person name="Brinkac L.M."/>
            <person name="Haft D.H."/>
            <person name="Selengut J.D."/>
            <person name="Sanka R."/>
            <person name="DePew J."/>
            <person name="Purushe J."/>
            <person name="Hartskeerl R.A."/>
            <person name="Ahmed A."/>
            <person name="van der Linden H."/>
            <person name="Goris M.G.A."/>
            <person name="Vinetz J.M."/>
            <person name="Sutton G.G."/>
            <person name="Nierman W.C."/>
            <person name="Fouts D.E."/>
        </authorList>
    </citation>
    <scope>NUCLEOTIDE SEQUENCE [LARGE SCALE GENOMIC DNA]</scope>
    <source>
        <strain evidence="5">5399</strain>
    </source>
</reference>